<sequence>MSFISRATAIDADENVKQLYNDWAKTYDQDMADESQDYVAPALAAQAVLTTLNTKTIGSNISILDAGCGTGLVGAHLAKLGAALIDGIDLSPGMLQVARATGVYRSLEVTDLSKAIPISDETYDVVTCVGTLTQGHVGPEVLTEFVRITKKGGIIIATVRETVWKEQGFDNEVHQLVSGGEAQLLGAELEDYRRGAAAKAYIVRLKKAS</sequence>
<dbReference type="OrthoDB" id="66144at2759"/>
<dbReference type="RefSeq" id="XP_008711662.1">
    <property type="nucleotide sequence ID" value="XM_008713440.1"/>
</dbReference>
<name>W2SEA7_CYPE1</name>
<dbReference type="Pfam" id="PF08241">
    <property type="entry name" value="Methyltransf_11"/>
    <property type="match status" value="1"/>
</dbReference>
<evidence type="ECO:0000259" key="1">
    <source>
        <dbReference type="Pfam" id="PF08241"/>
    </source>
</evidence>
<reference evidence="2 3" key="1">
    <citation type="submission" date="2013-03" db="EMBL/GenBank/DDBJ databases">
        <title>The Genome Sequence of Phialophora europaea CBS 101466.</title>
        <authorList>
            <consortium name="The Broad Institute Genomics Platform"/>
            <person name="Cuomo C."/>
            <person name="de Hoog S."/>
            <person name="Gorbushina A."/>
            <person name="Walker B."/>
            <person name="Young S.K."/>
            <person name="Zeng Q."/>
            <person name="Gargeya S."/>
            <person name="Fitzgerald M."/>
            <person name="Haas B."/>
            <person name="Abouelleil A."/>
            <person name="Allen A.W."/>
            <person name="Alvarado L."/>
            <person name="Arachchi H.M."/>
            <person name="Berlin A.M."/>
            <person name="Chapman S.B."/>
            <person name="Gainer-Dewar J."/>
            <person name="Goldberg J."/>
            <person name="Griggs A."/>
            <person name="Gujja S."/>
            <person name="Hansen M."/>
            <person name="Howarth C."/>
            <person name="Imamovic A."/>
            <person name="Ireland A."/>
            <person name="Larimer J."/>
            <person name="McCowan C."/>
            <person name="Murphy C."/>
            <person name="Pearson M."/>
            <person name="Poon T.W."/>
            <person name="Priest M."/>
            <person name="Roberts A."/>
            <person name="Saif S."/>
            <person name="Shea T."/>
            <person name="Sisk P."/>
            <person name="Sykes S."/>
            <person name="Wortman J."/>
            <person name="Nusbaum C."/>
            <person name="Birren B."/>
        </authorList>
    </citation>
    <scope>NUCLEOTIDE SEQUENCE [LARGE SCALE GENOMIC DNA]</scope>
    <source>
        <strain evidence="2 3">CBS 101466</strain>
    </source>
</reference>
<dbReference type="PANTHER" id="PTHR42912:SF93">
    <property type="entry name" value="N6-ADENOSINE-METHYLTRANSFERASE TMT1A"/>
    <property type="match status" value="1"/>
</dbReference>
<dbReference type="VEuPathDB" id="FungiDB:HMPREF1541_01140"/>
<dbReference type="GeneID" id="19968479"/>
<dbReference type="EMBL" id="KB822711">
    <property type="protein sequence ID" value="ETN46950.1"/>
    <property type="molecule type" value="Genomic_DNA"/>
</dbReference>
<protein>
    <recommendedName>
        <fullName evidence="1">Methyltransferase type 11 domain-containing protein</fullName>
    </recommendedName>
</protein>
<accession>W2SEA7</accession>
<proteinExistence type="predicted"/>
<dbReference type="AlphaFoldDB" id="W2SEA7"/>
<dbReference type="InterPro" id="IPR013216">
    <property type="entry name" value="Methyltransf_11"/>
</dbReference>
<feature type="domain" description="Methyltransferase type 11" evidence="1">
    <location>
        <begin position="64"/>
        <end position="156"/>
    </location>
</feature>
<dbReference type="STRING" id="1220924.W2SEA7"/>
<evidence type="ECO:0000313" key="2">
    <source>
        <dbReference type="EMBL" id="ETN46950.1"/>
    </source>
</evidence>
<dbReference type="Proteomes" id="UP000030752">
    <property type="component" value="Unassembled WGS sequence"/>
</dbReference>
<dbReference type="SUPFAM" id="SSF53335">
    <property type="entry name" value="S-adenosyl-L-methionine-dependent methyltransferases"/>
    <property type="match status" value="1"/>
</dbReference>
<keyword evidence="3" id="KW-1185">Reference proteome</keyword>
<dbReference type="HOGENOM" id="CLU_090201_3_1_1"/>
<dbReference type="GO" id="GO:0008757">
    <property type="term" value="F:S-adenosylmethionine-dependent methyltransferase activity"/>
    <property type="evidence" value="ECO:0007669"/>
    <property type="project" value="InterPro"/>
</dbReference>
<dbReference type="InterPro" id="IPR029063">
    <property type="entry name" value="SAM-dependent_MTases_sf"/>
</dbReference>
<organism evidence="2 3">
    <name type="scientific">Cyphellophora europaea (strain CBS 101466)</name>
    <name type="common">Phialophora europaea</name>
    <dbReference type="NCBI Taxonomy" id="1220924"/>
    <lineage>
        <taxon>Eukaryota</taxon>
        <taxon>Fungi</taxon>
        <taxon>Dikarya</taxon>
        <taxon>Ascomycota</taxon>
        <taxon>Pezizomycotina</taxon>
        <taxon>Eurotiomycetes</taxon>
        <taxon>Chaetothyriomycetidae</taxon>
        <taxon>Chaetothyriales</taxon>
        <taxon>Cyphellophoraceae</taxon>
        <taxon>Cyphellophora</taxon>
    </lineage>
</organism>
<dbReference type="PANTHER" id="PTHR42912">
    <property type="entry name" value="METHYLTRANSFERASE"/>
    <property type="match status" value="1"/>
</dbReference>
<dbReference type="eggNOG" id="KOG1541">
    <property type="taxonomic scope" value="Eukaryota"/>
</dbReference>
<dbReference type="Gene3D" id="3.40.50.150">
    <property type="entry name" value="Vaccinia Virus protein VP39"/>
    <property type="match status" value="1"/>
</dbReference>
<gene>
    <name evidence="2" type="ORF">HMPREF1541_01140</name>
</gene>
<evidence type="ECO:0000313" key="3">
    <source>
        <dbReference type="Proteomes" id="UP000030752"/>
    </source>
</evidence>
<dbReference type="InterPro" id="IPR050508">
    <property type="entry name" value="Methyltransf_Superfamily"/>
</dbReference>
<dbReference type="CDD" id="cd02440">
    <property type="entry name" value="AdoMet_MTases"/>
    <property type="match status" value="1"/>
</dbReference>
<dbReference type="InParanoid" id="W2SEA7"/>